<evidence type="ECO:0000313" key="4">
    <source>
        <dbReference type="WBParaSite" id="ECPE_0001062701-mRNA-1"/>
    </source>
</evidence>
<dbReference type="Proteomes" id="UP000272942">
    <property type="component" value="Unassembled WGS sequence"/>
</dbReference>
<evidence type="ECO:0000313" key="3">
    <source>
        <dbReference type="Proteomes" id="UP000272942"/>
    </source>
</evidence>
<keyword evidence="3" id="KW-1185">Reference proteome</keyword>
<evidence type="ECO:0000313" key="2">
    <source>
        <dbReference type="EMBL" id="VDP87308.1"/>
    </source>
</evidence>
<accession>A0A183AUG0</accession>
<dbReference type="AlphaFoldDB" id="A0A183AUG0"/>
<dbReference type="OrthoDB" id="289038at2759"/>
<feature type="compositionally biased region" description="Basic and acidic residues" evidence="1">
    <location>
        <begin position="714"/>
        <end position="730"/>
    </location>
</feature>
<feature type="region of interest" description="Disordered" evidence="1">
    <location>
        <begin position="713"/>
        <end position="768"/>
    </location>
</feature>
<feature type="compositionally biased region" description="Basic and acidic residues" evidence="1">
    <location>
        <begin position="631"/>
        <end position="648"/>
    </location>
</feature>
<reference evidence="2 3" key="2">
    <citation type="submission" date="2018-11" db="EMBL/GenBank/DDBJ databases">
        <authorList>
            <consortium name="Pathogen Informatics"/>
        </authorList>
    </citation>
    <scope>NUCLEOTIDE SEQUENCE [LARGE SCALE GENOMIC DNA]</scope>
    <source>
        <strain evidence="2 3">Egypt</strain>
    </source>
</reference>
<protein>
    <submittedName>
        <fullName evidence="2 4">Uncharacterized protein</fullName>
    </submittedName>
</protein>
<proteinExistence type="predicted"/>
<gene>
    <name evidence="2" type="ORF">ECPE_LOCUS10595</name>
</gene>
<feature type="compositionally biased region" description="Polar residues" evidence="1">
    <location>
        <begin position="738"/>
        <end position="752"/>
    </location>
</feature>
<name>A0A183AUG0_9TREM</name>
<evidence type="ECO:0000256" key="1">
    <source>
        <dbReference type="SAM" id="MobiDB-lite"/>
    </source>
</evidence>
<dbReference type="EMBL" id="UZAN01049335">
    <property type="protein sequence ID" value="VDP87308.1"/>
    <property type="molecule type" value="Genomic_DNA"/>
</dbReference>
<feature type="region of interest" description="Disordered" evidence="1">
    <location>
        <begin position="615"/>
        <end position="648"/>
    </location>
</feature>
<organism evidence="4">
    <name type="scientific">Echinostoma caproni</name>
    <dbReference type="NCBI Taxonomy" id="27848"/>
    <lineage>
        <taxon>Eukaryota</taxon>
        <taxon>Metazoa</taxon>
        <taxon>Spiralia</taxon>
        <taxon>Lophotrochozoa</taxon>
        <taxon>Platyhelminthes</taxon>
        <taxon>Trematoda</taxon>
        <taxon>Digenea</taxon>
        <taxon>Plagiorchiida</taxon>
        <taxon>Echinostomata</taxon>
        <taxon>Echinostomatoidea</taxon>
        <taxon>Echinostomatidae</taxon>
        <taxon>Echinostoma</taxon>
    </lineage>
</organism>
<dbReference type="WBParaSite" id="ECPE_0001062701-mRNA-1">
    <property type="protein sequence ID" value="ECPE_0001062701-mRNA-1"/>
    <property type="gene ID" value="ECPE_0001062701"/>
</dbReference>
<feature type="region of interest" description="Disordered" evidence="1">
    <location>
        <begin position="393"/>
        <end position="416"/>
    </location>
</feature>
<reference evidence="4" key="1">
    <citation type="submission" date="2016-06" db="UniProtKB">
        <authorList>
            <consortium name="WormBaseParasite"/>
        </authorList>
    </citation>
    <scope>IDENTIFICATION</scope>
</reference>
<sequence>MFLRQRWIPVFFRLVAISPLVREKFVQWSFFSSPDRATELLFECPYAEVRFLFGALIVYIARISSSDPCQSGAGCIRALQRACQSQAPSSLSSSLTDQNAQAARAESAASLLRAFICTNSPSDLNTPSCSQPNLTDCLLQLVLYQLRYSPAECLRQTGSNAPGTSTDPKSFSSSHMDSFNDVGYGSPGKATPGTSYSKCTGRFSSHHPLVWSQYFSIFLDYANTDEVARKRLLKLGVPELFLRYAFNNQSTLTSTTSSFGVSWLGSTTAPSSTARSADTVRQSLDRILYTVWDACLQAGQPIASTAEETYHRLSASANAVLLALTANSNNMSSCWDLYVAGLGSNTGGGVGAGGSPSNGNVQYAGVVKLWKLLSLLVRSLDVSSLIISSSTAPSLSPLVSTAPQTPPESEPPVSDTVPVPIASTELDTHPMGDTVGVVTAPTDPVAPSSSLDGTHPTVIAIDKRTRHGYATTHKNPYATSSVPLYPISQALASCLVPNSPSRSASHAIRSWLNASTLEPISSMLMSVTQYTKVVKLFMELIVKDVNVQSLFQTDENLTRWMHQWIEAIKHSLQPSSNISQSYWCMSSGRSNQAQDTMMLAQQVYKILPMTDDIAPGVSSGESEGLEEDDADRYQSEDGSHYEDPMEHEVDVNSTGQRVFFSDSLQMLNYEPFQVYLRSQFSEENAPPAPDPIALETTNGELLVTLNKLGDVSSEPEKVSLHGDHGGDALDHPFVPEPESSSAVPEQSEQQVNIVHRPTRPAGSDRPPF</sequence>